<keyword evidence="2" id="KW-0808">Transferase</keyword>
<name>A0A328DBI4_9ASTE</name>
<evidence type="ECO:0000313" key="5">
    <source>
        <dbReference type="Proteomes" id="UP000249390"/>
    </source>
</evidence>
<dbReference type="PANTHER" id="PTHR32116">
    <property type="entry name" value="GALACTURONOSYLTRANSFERASE 4-RELATED"/>
    <property type="match status" value="1"/>
</dbReference>
<dbReference type="Pfam" id="PF01501">
    <property type="entry name" value="Glyco_transf_8"/>
    <property type="match status" value="1"/>
</dbReference>
<dbReference type="UniPathway" id="UPA00845"/>
<keyword evidence="3" id="KW-0333">Golgi apparatus</keyword>
<reference evidence="4 5" key="1">
    <citation type="submission" date="2018-06" db="EMBL/GenBank/DDBJ databases">
        <title>The Genome of Cuscuta australis (Dodder) Provides Insight into the Evolution of Plant Parasitism.</title>
        <authorList>
            <person name="Liu H."/>
        </authorList>
    </citation>
    <scope>NUCLEOTIDE SEQUENCE [LARGE SCALE GENOMIC DNA]</scope>
    <source>
        <strain evidence="5">cv. Yunnan</strain>
        <tissue evidence="4">Vines</tissue>
    </source>
</reference>
<sequence length="254" mass="28863">MSDFVVEDKELVRMSNAHCVFDEKTQKDVVTSTTIGSCLDEGGWGPGPTFSSDLGLIFHYGIISSYTDGGYEISKGFEMSFVTRLETQWRPRTGESRPWTTYNHLIRLNTLMVEARFLPIPSSQSPKSMKKIRLKHGCTVNGAVNTCKREDSHVISKRFRNYFNFSHPLMRLGTLPPALIAFKSYVHPIDPSWHMLGLGYQSKTNMESVKKAAIIHYNLLLYRDEVEMNTSLDSTDCVLMHMEALCDIHVELNS</sequence>
<dbReference type="GO" id="GO:0071555">
    <property type="term" value="P:cell wall organization"/>
    <property type="evidence" value="ECO:0007669"/>
    <property type="project" value="UniProtKB-KW"/>
</dbReference>
<comment type="subcellular location">
    <subcellularLocation>
        <location evidence="3">Golgi apparatus membrane</location>
        <topology evidence="3">Single-pass type II membrane protein</topology>
    </subcellularLocation>
</comment>
<keyword evidence="3" id="KW-0961">Cell wall biogenesis/degradation</keyword>
<dbReference type="EC" id="2.4.1.-" evidence="3"/>
<comment type="similarity">
    <text evidence="3">Belongs to the glycosyltransferase 8 family.</text>
</comment>
<organism evidence="4 5">
    <name type="scientific">Cuscuta australis</name>
    <dbReference type="NCBI Taxonomy" id="267555"/>
    <lineage>
        <taxon>Eukaryota</taxon>
        <taxon>Viridiplantae</taxon>
        <taxon>Streptophyta</taxon>
        <taxon>Embryophyta</taxon>
        <taxon>Tracheophyta</taxon>
        <taxon>Spermatophyta</taxon>
        <taxon>Magnoliopsida</taxon>
        <taxon>eudicotyledons</taxon>
        <taxon>Gunneridae</taxon>
        <taxon>Pentapetalae</taxon>
        <taxon>asterids</taxon>
        <taxon>lamiids</taxon>
        <taxon>Solanales</taxon>
        <taxon>Convolvulaceae</taxon>
        <taxon>Cuscuteae</taxon>
        <taxon>Cuscuta</taxon>
        <taxon>Cuscuta subgen. Grammica</taxon>
        <taxon>Cuscuta sect. Cleistogrammica</taxon>
    </lineage>
</organism>
<evidence type="ECO:0000256" key="1">
    <source>
        <dbReference type="ARBA" id="ARBA00022676"/>
    </source>
</evidence>
<evidence type="ECO:0000256" key="3">
    <source>
        <dbReference type="RuleBase" id="RU362027"/>
    </source>
</evidence>
<dbReference type="InterPro" id="IPR029993">
    <property type="entry name" value="GAUT"/>
</dbReference>
<dbReference type="EMBL" id="NQVE01000183">
    <property type="protein sequence ID" value="RAL41719.1"/>
    <property type="molecule type" value="Genomic_DNA"/>
</dbReference>
<dbReference type="AlphaFoldDB" id="A0A328DBI4"/>
<dbReference type="GO" id="GO:0045489">
    <property type="term" value="P:pectin biosynthetic process"/>
    <property type="evidence" value="ECO:0007669"/>
    <property type="project" value="UniProtKB-UniPathway"/>
</dbReference>
<evidence type="ECO:0000313" key="4">
    <source>
        <dbReference type="EMBL" id="RAL41719.1"/>
    </source>
</evidence>
<dbReference type="Proteomes" id="UP000249390">
    <property type="component" value="Unassembled WGS sequence"/>
</dbReference>
<comment type="caution">
    <text evidence="4">The sequence shown here is derived from an EMBL/GenBank/DDBJ whole genome shotgun (WGS) entry which is preliminary data.</text>
</comment>
<proteinExistence type="inferred from homology"/>
<accession>A0A328DBI4</accession>
<dbReference type="PANTHER" id="PTHR32116:SF27">
    <property type="entry name" value="GALACTURONOSYLTRANSFERASE 13-RELATED"/>
    <property type="match status" value="1"/>
</dbReference>
<gene>
    <name evidence="4" type="ORF">DM860_008901</name>
</gene>
<protein>
    <recommendedName>
        <fullName evidence="3">Hexosyltransferase</fullName>
        <ecNumber evidence="3">2.4.1.-</ecNumber>
    </recommendedName>
</protein>
<dbReference type="GO" id="GO:0047262">
    <property type="term" value="F:polygalacturonate 4-alpha-galacturonosyltransferase activity"/>
    <property type="evidence" value="ECO:0007669"/>
    <property type="project" value="InterPro"/>
</dbReference>
<evidence type="ECO:0000256" key="2">
    <source>
        <dbReference type="ARBA" id="ARBA00022679"/>
    </source>
</evidence>
<dbReference type="InterPro" id="IPR002495">
    <property type="entry name" value="Glyco_trans_8"/>
</dbReference>
<dbReference type="GO" id="GO:0000139">
    <property type="term" value="C:Golgi membrane"/>
    <property type="evidence" value="ECO:0007669"/>
    <property type="project" value="UniProtKB-SubCell"/>
</dbReference>
<keyword evidence="1 3" id="KW-0328">Glycosyltransferase</keyword>
<comment type="pathway">
    <text evidence="3">Glycan metabolism; pectin biosynthesis.</text>
</comment>
<keyword evidence="5" id="KW-1185">Reference proteome</keyword>